<dbReference type="Gene3D" id="3.40.50.970">
    <property type="match status" value="1"/>
</dbReference>
<dbReference type="InterPro" id="IPR029061">
    <property type="entry name" value="THDP-binding"/>
</dbReference>
<organism evidence="5 6">
    <name type="scientific">Candidatus Roizmanbacteria bacterium GW2011_GWA2_37_7</name>
    <dbReference type="NCBI Taxonomy" id="1618481"/>
    <lineage>
        <taxon>Bacteria</taxon>
        <taxon>Candidatus Roizmaniibacteriota</taxon>
    </lineage>
</organism>
<dbReference type="EMBL" id="LBTJ01000020">
    <property type="protein sequence ID" value="KKQ38013.1"/>
    <property type="molecule type" value="Genomic_DNA"/>
</dbReference>
<gene>
    <name evidence="5" type="ORF">US54_C0020G0007</name>
</gene>
<evidence type="ECO:0000256" key="1">
    <source>
        <dbReference type="ARBA" id="ARBA00001964"/>
    </source>
</evidence>
<dbReference type="AlphaFoldDB" id="A0A0G0H422"/>
<dbReference type="Pfam" id="PF00456">
    <property type="entry name" value="Transketolase_N"/>
    <property type="match status" value="1"/>
</dbReference>
<dbReference type="PANTHER" id="PTHR47514">
    <property type="entry name" value="TRANSKETOLASE N-TERMINAL SECTION-RELATED"/>
    <property type="match status" value="1"/>
</dbReference>
<dbReference type="InterPro" id="IPR005474">
    <property type="entry name" value="Transketolase_N"/>
</dbReference>
<dbReference type="STRING" id="1618481.US54_C0020G0007"/>
<accession>A0A0G0H422</accession>
<protein>
    <submittedName>
        <fullName evidence="5">Transketolase domain-containing protein</fullName>
    </submittedName>
</protein>
<comment type="cofactor">
    <cofactor evidence="1">
        <name>thiamine diphosphate</name>
        <dbReference type="ChEBI" id="CHEBI:58937"/>
    </cofactor>
</comment>
<feature type="domain" description="Transketolase N-terminal" evidence="4">
    <location>
        <begin position="41"/>
        <end position="141"/>
    </location>
</feature>
<evidence type="ECO:0000313" key="6">
    <source>
        <dbReference type="Proteomes" id="UP000034471"/>
    </source>
</evidence>
<sequence length="209" mass="23827">MQNKDLKRRIIDISFKKKLSHIGSCLTCVDIIEEIYRIKNNDEKFVLSPGHAGLALYVVNEKYYRVDAEQAFEHHGTHPDRCKKCKIDCSTGSLGQGLPIALGMALANPKKNVYCIFSDGECSEGSIWEALRIKTDNKVKNLKIYVNINGWGAYQKINTVKLINRLKTFDPTLILRKTKVEQLPFLKGQNAHYHIMSKSDYIIAQNILK</sequence>
<dbReference type="Proteomes" id="UP000034471">
    <property type="component" value="Unassembled WGS sequence"/>
</dbReference>
<name>A0A0G0H422_9BACT</name>
<evidence type="ECO:0000256" key="3">
    <source>
        <dbReference type="ARBA" id="ARBA00023052"/>
    </source>
</evidence>
<evidence type="ECO:0000313" key="5">
    <source>
        <dbReference type="EMBL" id="KKQ38013.1"/>
    </source>
</evidence>
<comment type="caution">
    <text evidence="5">The sequence shown here is derived from an EMBL/GenBank/DDBJ whole genome shotgun (WGS) entry which is preliminary data.</text>
</comment>
<proteinExistence type="inferred from homology"/>
<comment type="similarity">
    <text evidence="2">Belongs to the transketolase family.</text>
</comment>
<evidence type="ECO:0000259" key="4">
    <source>
        <dbReference type="Pfam" id="PF00456"/>
    </source>
</evidence>
<reference evidence="5 6" key="1">
    <citation type="journal article" date="2015" name="Nature">
        <title>rRNA introns, odd ribosomes, and small enigmatic genomes across a large radiation of phyla.</title>
        <authorList>
            <person name="Brown C.T."/>
            <person name="Hug L.A."/>
            <person name="Thomas B.C."/>
            <person name="Sharon I."/>
            <person name="Castelle C.J."/>
            <person name="Singh A."/>
            <person name="Wilkins M.J."/>
            <person name="Williams K.H."/>
            <person name="Banfield J.F."/>
        </authorList>
    </citation>
    <scope>NUCLEOTIDE SEQUENCE [LARGE SCALE GENOMIC DNA]</scope>
</reference>
<evidence type="ECO:0000256" key="2">
    <source>
        <dbReference type="ARBA" id="ARBA00007131"/>
    </source>
</evidence>
<keyword evidence="3" id="KW-0786">Thiamine pyrophosphate</keyword>
<dbReference type="SUPFAM" id="SSF52518">
    <property type="entry name" value="Thiamin diphosphate-binding fold (THDP-binding)"/>
    <property type="match status" value="1"/>
</dbReference>
<dbReference type="PANTHER" id="PTHR47514:SF1">
    <property type="entry name" value="TRANSKETOLASE N-TERMINAL SECTION-RELATED"/>
    <property type="match status" value="1"/>
</dbReference>